<feature type="transmembrane region" description="Helical" evidence="1">
    <location>
        <begin position="52"/>
        <end position="78"/>
    </location>
</feature>
<accession>A0AA38L0P0</accession>
<evidence type="ECO:0000256" key="2">
    <source>
        <dbReference type="SAM" id="SignalP"/>
    </source>
</evidence>
<dbReference type="Proteomes" id="UP001163798">
    <property type="component" value="Unassembled WGS sequence"/>
</dbReference>
<keyword evidence="1" id="KW-0472">Membrane</keyword>
<name>A0AA38L0P0_9AGAR</name>
<feature type="signal peptide" evidence="2">
    <location>
        <begin position="1"/>
        <end position="28"/>
    </location>
</feature>
<evidence type="ECO:0000313" key="3">
    <source>
        <dbReference type="EMBL" id="KAJ3788633.1"/>
    </source>
</evidence>
<dbReference type="EMBL" id="MU793272">
    <property type="protein sequence ID" value="KAJ3788633.1"/>
    <property type="molecule type" value="Genomic_DNA"/>
</dbReference>
<gene>
    <name evidence="3" type="ORF">GGU10DRAFT_98831</name>
</gene>
<organism evidence="3 4">
    <name type="scientific">Lentinula aff. detonsa</name>
    <dbReference type="NCBI Taxonomy" id="2804958"/>
    <lineage>
        <taxon>Eukaryota</taxon>
        <taxon>Fungi</taxon>
        <taxon>Dikarya</taxon>
        <taxon>Basidiomycota</taxon>
        <taxon>Agaricomycotina</taxon>
        <taxon>Agaricomycetes</taxon>
        <taxon>Agaricomycetidae</taxon>
        <taxon>Agaricales</taxon>
        <taxon>Marasmiineae</taxon>
        <taxon>Omphalotaceae</taxon>
        <taxon>Lentinula</taxon>
    </lineage>
</organism>
<reference evidence="3" key="1">
    <citation type="submission" date="2022-08" db="EMBL/GenBank/DDBJ databases">
        <authorList>
            <consortium name="DOE Joint Genome Institute"/>
            <person name="Min B."/>
            <person name="Riley R."/>
            <person name="Sierra-Patev S."/>
            <person name="Naranjo-Ortiz M."/>
            <person name="Looney B."/>
            <person name="Konkel Z."/>
            <person name="Slot J.C."/>
            <person name="Sakamoto Y."/>
            <person name="Steenwyk J.L."/>
            <person name="Rokas A."/>
            <person name="Carro J."/>
            <person name="Camarero S."/>
            <person name="Ferreira P."/>
            <person name="Molpeceres G."/>
            <person name="Ruiz-Duenas F.J."/>
            <person name="Serrano A."/>
            <person name="Henrissat B."/>
            <person name="Drula E."/>
            <person name="Hughes K.W."/>
            <person name="Mata J.L."/>
            <person name="Ishikawa N.K."/>
            <person name="Vargas-Isla R."/>
            <person name="Ushijima S."/>
            <person name="Smith C.A."/>
            <person name="Ahrendt S."/>
            <person name="Andreopoulos W."/>
            <person name="He G."/>
            <person name="Labutti K."/>
            <person name="Lipzen A."/>
            <person name="Ng V."/>
            <person name="Sandor L."/>
            <person name="Barry K."/>
            <person name="Martinez A.T."/>
            <person name="Xiao Y."/>
            <person name="Gibbons J.G."/>
            <person name="Terashima K."/>
            <person name="Hibbett D.S."/>
            <person name="Grigoriev I.V."/>
        </authorList>
    </citation>
    <scope>NUCLEOTIDE SEQUENCE</scope>
    <source>
        <strain evidence="3">TFB10291</strain>
    </source>
</reference>
<keyword evidence="4" id="KW-1185">Reference proteome</keyword>
<protein>
    <submittedName>
        <fullName evidence="3">Uncharacterized protein</fullName>
    </submittedName>
</protein>
<keyword evidence="2" id="KW-0732">Signal</keyword>
<feature type="chain" id="PRO_5041402216" evidence="2">
    <location>
        <begin position="29"/>
        <end position="81"/>
    </location>
</feature>
<comment type="caution">
    <text evidence="3">The sequence shown here is derived from an EMBL/GenBank/DDBJ whole genome shotgun (WGS) entry which is preliminary data.</text>
</comment>
<evidence type="ECO:0000256" key="1">
    <source>
        <dbReference type="SAM" id="Phobius"/>
    </source>
</evidence>
<evidence type="ECO:0000313" key="4">
    <source>
        <dbReference type="Proteomes" id="UP001163798"/>
    </source>
</evidence>
<proteinExistence type="predicted"/>
<keyword evidence="1" id="KW-0812">Transmembrane</keyword>
<sequence>MLSVFSFVALTKCYLIACFSSLVHSATSFPLPSCPLQKLWQTQSFLLVAFQIRFVLCYIPSLCPLLLLLLFVVFFSFFRFL</sequence>
<dbReference type="AlphaFoldDB" id="A0AA38L0P0"/>
<keyword evidence="1" id="KW-1133">Transmembrane helix</keyword>